<dbReference type="SUPFAM" id="SSF55729">
    <property type="entry name" value="Acyl-CoA N-acyltransferases (Nat)"/>
    <property type="match status" value="1"/>
</dbReference>
<dbReference type="InterPro" id="IPR000182">
    <property type="entry name" value="GNAT_dom"/>
</dbReference>
<dbReference type="SUPFAM" id="SSF55021">
    <property type="entry name" value="ACT-like"/>
    <property type="match status" value="1"/>
</dbReference>
<dbReference type="EMBL" id="JAUSQM010000001">
    <property type="protein sequence ID" value="MDP9822163.1"/>
    <property type="molecule type" value="Genomic_DNA"/>
</dbReference>
<evidence type="ECO:0000313" key="3">
    <source>
        <dbReference type="EMBL" id="MDP9822163.1"/>
    </source>
</evidence>
<feature type="domain" description="N-acetyltransferase" evidence="1">
    <location>
        <begin position="179"/>
        <end position="332"/>
    </location>
</feature>
<dbReference type="InterPro" id="IPR045865">
    <property type="entry name" value="ACT-like_dom_sf"/>
</dbReference>
<organism evidence="3 4">
    <name type="scientific">Nocardioides massiliensis</name>
    <dbReference type="NCBI Taxonomy" id="1325935"/>
    <lineage>
        <taxon>Bacteria</taxon>
        <taxon>Bacillati</taxon>
        <taxon>Actinomycetota</taxon>
        <taxon>Actinomycetes</taxon>
        <taxon>Propionibacteriales</taxon>
        <taxon>Nocardioidaceae</taxon>
        <taxon>Nocardioides</taxon>
    </lineage>
</organism>
<comment type="caution">
    <text evidence="3">The sequence shown here is derived from an EMBL/GenBank/DDBJ whole genome shotgun (WGS) entry which is preliminary data.</text>
</comment>
<reference evidence="3 4" key="1">
    <citation type="submission" date="2023-07" db="EMBL/GenBank/DDBJ databases">
        <title>Sequencing the genomes of 1000 actinobacteria strains.</title>
        <authorList>
            <person name="Klenk H.-P."/>
        </authorList>
    </citation>
    <scope>NUCLEOTIDE SEQUENCE [LARGE SCALE GENOMIC DNA]</scope>
    <source>
        <strain evidence="3 4">GD13</strain>
    </source>
</reference>
<dbReference type="PROSITE" id="PS51671">
    <property type="entry name" value="ACT"/>
    <property type="match status" value="1"/>
</dbReference>
<dbReference type="InterPro" id="IPR002912">
    <property type="entry name" value="ACT_dom"/>
</dbReference>
<dbReference type="PROSITE" id="PS51186">
    <property type="entry name" value="GNAT"/>
    <property type="match status" value="1"/>
</dbReference>
<dbReference type="CDD" id="cd04301">
    <property type="entry name" value="NAT_SF"/>
    <property type="match status" value="1"/>
</dbReference>
<keyword evidence="4" id="KW-1185">Reference proteome</keyword>
<dbReference type="RefSeq" id="WP_181642016.1">
    <property type="nucleotide sequence ID" value="NZ_CCXJ01000349.1"/>
</dbReference>
<sequence length="347" mass="36820">MRTTLEDRPGALARLAQSCGDHGANILALQIFPGLEGVTDELVLSTPAGWAPDYVAALVTRAGGRDVIVRTAPERALVDEPTRYLQAARQVQEGLVPVEEVLAHLLEATPVHEGQGDDPHDDGSTLVVEAGGIAVRLRRAEEFTATEHARAAALAAVADAAEAVRTPDPVPGEVDAARLVLRAATLADHPALQRMHARCSARTVYHRYGVPLLRLTDRLARHLTGGDAVLAVVAEPDGSEEVVGIVQVVRRGGGTTPELTVLVEDEWQRRGVGTRLTRAALAQLGTEGYREVVLRGQVDNPGLVPLVTRLGVRVRVRVAGDDVTVLLGIAGEVERLGTPASQDLVRG</sequence>
<gene>
    <name evidence="3" type="ORF">J2S59_001972</name>
</gene>
<proteinExistence type="predicted"/>
<evidence type="ECO:0000313" key="4">
    <source>
        <dbReference type="Proteomes" id="UP001240447"/>
    </source>
</evidence>
<dbReference type="Gene3D" id="3.40.630.30">
    <property type="match status" value="1"/>
</dbReference>
<protein>
    <submittedName>
        <fullName evidence="3">GNAT superfamily N-acetyltransferase</fullName>
    </submittedName>
</protein>
<dbReference type="InterPro" id="IPR016181">
    <property type="entry name" value="Acyl_CoA_acyltransferase"/>
</dbReference>
<feature type="domain" description="ACT" evidence="2">
    <location>
        <begin position="1"/>
        <end position="78"/>
    </location>
</feature>
<evidence type="ECO:0000259" key="1">
    <source>
        <dbReference type="PROSITE" id="PS51186"/>
    </source>
</evidence>
<evidence type="ECO:0000259" key="2">
    <source>
        <dbReference type="PROSITE" id="PS51671"/>
    </source>
</evidence>
<accession>A0ABT9NP40</accession>
<dbReference type="Pfam" id="PF00583">
    <property type="entry name" value="Acetyltransf_1"/>
    <property type="match status" value="1"/>
</dbReference>
<dbReference type="Proteomes" id="UP001240447">
    <property type="component" value="Unassembled WGS sequence"/>
</dbReference>
<name>A0ABT9NP40_9ACTN</name>